<name>A0A5N6WVY9_9EURO</name>
<proteinExistence type="predicted"/>
<gene>
    <name evidence="1" type="ORF">BDV39DRAFT_207204</name>
</gene>
<organism evidence="1 2">
    <name type="scientific">Aspergillus sergii</name>
    <dbReference type="NCBI Taxonomy" id="1034303"/>
    <lineage>
        <taxon>Eukaryota</taxon>
        <taxon>Fungi</taxon>
        <taxon>Dikarya</taxon>
        <taxon>Ascomycota</taxon>
        <taxon>Pezizomycotina</taxon>
        <taxon>Eurotiomycetes</taxon>
        <taxon>Eurotiomycetidae</taxon>
        <taxon>Eurotiales</taxon>
        <taxon>Aspergillaceae</taxon>
        <taxon>Aspergillus</taxon>
        <taxon>Aspergillus subgen. Circumdati</taxon>
    </lineage>
</organism>
<keyword evidence="2" id="KW-1185">Reference proteome</keyword>
<dbReference type="EMBL" id="ML741811">
    <property type="protein sequence ID" value="KAE8325081.1"/>
    <property type="molecule type" value="Genomic_DNA"/>
</dbReference>
<dbReference type="AlphaFoldDB" id="A0A5N6WVY9"/>
<evidence type="ECO:0000313" key="2">
    <source>
        <dbReference type="Proteomes" id="UP000325945"/>
    </source>
</evidence>
<dbReference type="Proteomes" id="UP000325945">
    <property type="component" value="Unassembled WGS sequence"/>
</dbReference>
<protein>
    <submittedName>
        <fullName evidence="1">Uncharacterized protein</fullName>
    </submittedName>
</protein>
<evidence type="ECO:0000313" key="1">
    <source>
        <dbReference type="EMBL" id="KAE8325081.1"/>
    </source>
</evidence>
<accession>A0A5N6WVY9</accession>
<reference evidence="2" key="1">
    <citation type="submission" date="2019-04" db="EMBL/GenBank/DDBJ databases">
        <title>Friends and foes A comparative genomics studyof 23 Aspergillus species from section Flavi.</title>
        <authorList>
            <consortium name="DOE Joint Genome Institute"/>
            <person name="Kjaerbolling I."/>
            <person name="Vesth T."/>
            <person name="Frisvad J.C."/>
            <person name="Nybo J.L."/>
            <person name="Theobald S."/>
            <person name="Kildgaard S."/>
            <person name="Isbrandt T."/>
            <person name="Kuo A."/>
            <person name="Sato A."/>
            <person name="Lyhne E.K."/>
            <person name="Kogle M.E."/>
            <person name="Wiebenga A."/>
            <person name="Kun R.S."/>
            <person name="Lubbers R.J."/>
            <person name="Makela M.R."/>
            <person name="Barry K."/>
            <person name="Chovatia M."/>
            <person name="Clum A."/>
            <person name="Daum C."/>
            <person name="Haridas S."/>
            <person name="He G."/>
            <person name="LaButti K."/>
            <person name="Lipzen A."/>
            <person name="Mondo S."/>
            <person name="Riley R."/>
            <person name="Salamov A."/>
            <person name="Simmons B.A."/>
            <person name="Magnuson J.K."/>
            <person name="Henrissat B."/>
            <person name="Mortensen U.H."/>
            <person name="Larsen T.O."/>
            <person name="Devries R.P."/>
            <person name="Grigoriev I.V."/>
            <person name="Machida M."/>
            <person name="Baker S.E."/>
            <person name="Andersen M.R."/>
        </authorList>
    </citation>
    <scope>NUCLEOTIDE SEQUENCE [LARGE SCALE GENOMIC DNA]</scope>
    <source>
        <strain evidence="2">CBS 130017</strain>
    </source>
</reference>
<sequence length="138" mass="15664">MKGNTILDIILEDGREMEITDAVIENALRFLDYDETIPKLLDRHGLAEVSNHLLLGAVQNRRFGDEMTKLLLHRYTVVERQSLEVIEAVLRNGHSGYETVQIFGSRFGPFEFNETQALIVAGTGSLDTETNSRQMFNH</sequence>